<comment type="caution">
    <text evidence="2">The sequence shown here is derived from an EMBL/GenBank/DDBJ whole genome shotgun (WGS) entry which is preliminary data.</text>
</comment>
<dbReference type="EMBL" id="NPEF02000026">
    <property type="protein sequence ID" value="MDV6237538.1"/>
    <property type="molecule type" value="Genomic_DNA"/>
</dbReference>
<evidence type="ECO:0000313" key="2">
    <source>
        <dbReference type="EMBL" id="PJZ92812.1"/>
    </source>
</evidence>
<keyword evidence="3" id="KW-1185">Reference proteome</keyword>
<dbReference type="RefSeq" id="WP_100746374.1">
    <property type="nucleotide sequence ID" value="NZ_NPEF02000026.1"/>
</dbReference>
<protein>
    <submittedName>
        <fullName evidence="2">Uncharacterized protein</fullName>
    </submittedName>
</protein>
<gene>
    <name evidence="1" type="ORF">CH379_018045</name>
    <name evidence="2" type="ORF">CH379_11175</name>
</gene>
<dbReference type="OrthoDB" id="345537at2"/>
<evidence type="ECO:0000313" key="3">
    <source>
        <dbReference type="Proteomes" id="UP000232122"/>
    </source>
</evidence>
<accession>A0A2N0B8C4</accession>
<proteinExistence type="predicted"/>
<name>A0A2N0B8C4_9LEPT</name>
<reference evidence="2" key="1">
    <citation type="submission" date="2017-07" db="EMBL/GenBank/DDBJ databases">
        <title>Leptospira spp. isolated from tropical soils.</title>
        <authorList>
            <person name="Thibeaux R."/>
            <person name="Iraola G."/>
            <person name="Ferres I."/>
            <person name="Bierque E."/>
            <person name="Girault D."/>
            <person name="Soupe-Gilbert M.-E."/>
            <person name="Picardeau M."/>
            <person name="Goarant C."/>
        </authorList>
    </citation>
    <scope>NUCLEOTIDE SEQUENCE [LARGE SCALE GENOMIC DNA]</scope>
    <source>
        <strain evidence="2">ATI7-C-A5</strain>
    </source>
</reference>
<evidence type="ECO:0000313" key="1">
    <source>
        <dbReference type="EMBL" id="MDV6237538.1"/>
    </source>
</evidence>
<organism evidence="2">
    <name type="scientific">Leptospira ellisii</name>
    <dbReference type="NCBI Taxonomy" id="2023197"/>
    <lineage>
        <taxon>Bacteria</taxon>
        <taxon>Pseudomonadati</taxon>
        <taxon>Spirochaetota</taxon>
        <taxon>Spirochaetia</taxon>
        <taxon>Leptospirales</taxon>
        <taxon>Leptospiraceae</taxon>
        <taxon>Leptospira</taxon>
    </lineage>
</organism>
<dbReference type="AlphaFoldDB" id="A0A2N0B8C4"/>
<sequence length="136" mass="16159">MREKSDSEFRSDFFEALEEGFRNEAQRKILQGGRFFTVRSKKTNLLCFASLIFEEGEVRNFQVVRYKDKRVKWVPYEKLLEEFELIDADPKPCPIEWISQSYKAKAENDESFRKMLKEKSGMEIGKTNAKWNQRSA</sequence>
<reference evidence="1" key="3">
    <citation type="submission" date="2023-10" db="EMBL/GenBank/DDBJ databases">
        <authorList>
            <person name="Picardeau M."/>
            <person name="Thibeaux R."/>
        </authorList>
    </citation>
    <scope>NUCLEOTIDE SEQUENCE</scope>
    <source>
        <strain evidence="1">ATI7-C-A5</strain>
    </source>
</reference>
<reference evidence="1 3" key="2">
    <citation type="journal article" date="2018" name="Microb. Genom.">
        <title>Deciphering the unexplored Leptospira diversity from soils uncovers genomic evolution to virulence.</title>
        <authorList>
            <person name="Thibeaux R."/>
            <person name="Iraola G."/>
            <person name="Ferres I."/>
            <person name="Bierque E."/>
            <person name="Girault D."/>
            <person name="Soupe-Gilbert M.E."/>
            <person name="Picardeau M."/>
            <person name="Goarant C."/>
        </authorList>
    </citation>
    <scope>NUCLEOTIDE SEQUENCE [LARGE SCALE GENOMIC DNA]</scope>
    <source>
        <strain evidence="1 3">ATI7-C-A5</strain>
    </source>
</reference>
<accession>A0A2N0BMJ0</accession>
<dbReference type="EMBL" id="NPEF01000103">
    <property type="protein sequence ID" value="PJZ92812.1"/>
    <property type="molecule type" value="Genomic_DNA"/>
</dbReference>
<dbReference type="Proteomes" id="UP000232122">
    <property type="component" value="Unassembled WGS sequence"/>
</dbReference>